<dbReference type="EC" id="7.1.1.1" evidence="5"/>
<keyword evidence="15" id="KW-0007">Acetylation</keyword>
<evidence type="ECO:0000256" key="1">
    <source>
        <dbReference type="ARBA" id="ARBA00004292"/>
    </source>
</evidence>
<evidence type="ECO:0000256" key="2">
    <source>
        <dbReference type="ARBA" id="ARBA00004429"/>
    </source>
</evidence>
<dbReference type="GO" id="GO:0016491">
    <property type="term" value="F:oxidoreductase activity"/>
    <property type="evidence" value="ECO:0007669"/>
    <property type="project" value="InterPro"/>
</dbReference>
<dbReference type="Pfam" id="PF05222">
    <property type="entry name" value="AlaDh_PNT_N"/>
    <property type="match status" value="1"/>
</dbReference>
<dbReference type="NCBIfam" id="TIGR00561">
    <property type="entry name" value="pntA"/>
    <property type="match status" value="1"/>
</dbReference>
<accession>A0AA38H940</accession>
<evidence type="ECO:0000256" key="5">
    <source>
        <dbReference type="ARBA" id="ARBA00012943"/>
    </source>
</evidence>
<dbReference type="GO" id="GO:0050661">
    <property type="term" value="F:NADP binding"/>
    <property type="evidence" value="ECO:0007669"/>
    <property type="project" value="TreeGrafter"/>
</dbReference>
<feature type="transmembrane region" description="Helical" evidence="25">
    <location>
        <begin position="724"/>
        <end position="746"/>
    </location>
</feature>
<evidence type="ECO:0000256" key="17">
    <source>
        <dbReference type="ARBA" id="ARBA00023128"/>
    </source>
</evidence>
<dbReference type="GO" id="GO:0006740">
    <property type="term" value="P:NADPH regeneration"/>
    <property type="evidence" value="ECO:0007669"/>
    <property type="project" value="TreeGrafter"/>
</dbReference>
<dbReference type="Pfam" id="PF01262">
    <property type="entry name" value="AlaDh_PNT_C"/>
    <property type="match status" value="1"/>
</dbReference>
<evidence type="ECO:0000256" key="14">
    <source>
        <dbReference type="ARBA" id="ARBA00022989"/>
    </source>
</evidence>
<keyword evidence="10" id="KW-0999">Mitochondrion inner membrane</keyword>
<dbReference type="InterPro" id="IPR007886">
    <property type="entry name" value="AlaDH/PNT_N"/>
</dbReference>
<keyword evidence="7" id="KW-0997">Cell inner membrane</keyword>
<feature type="transmembrane region" description="Helical" evidence="25">
    <location>
        <begin position="692"/>
        <end position="712"/>
    </location>
</feature>
<evidence type="ECO:0000256" key="6">
    <source>
        <dbReference type="ARBA" id="ARBA00022475"/>
    </source>
</evidence>
<evidence type="ECO:0000256" key="10">
    <source>
        <dbReference type="ARBA" id="ARBA00022792"/>
    </source>
</evidence>
<comment type="subunit">
    <text evidence="4">Homodimer.</text>
</comment>
<dbReference type="Pfam" id="PF02233">
    <property type="entry name" value="PNTB"/>
    <property type="match status" value="1"/>
</dbReference>
<dbReference type="Proteomes" id="UP001164286">
    <property type="component" value="Unassembled WGS sequence"/>
</dbReference>
<feature type="domain" description="Alanine dehydrogenase/pyridine nucleotide transhydrogenase NAD(H)-binding" evidence="26">
    <location>
        <begin position="412"/>
        <end position="576"/>
    </location>
</feature>
<keyword evidence="8 25" id="KW-0812">Transmembrane</keyword>
<dbReference type="SMART" id="SM01003">
    <property type="entry name" value="AlaDh_PNT_N"/>
    <property type="match status" value="1"/>
</dbReference>
<feature type="transmembrane region" description="Helical" evidence="25">
    <location>
        <begin position="959"/>
        <end position="978"/>
    </location>
</feature>
<evidence type="ECO:0000256" key="22">
    <source>
        <dbReference type="ARBA" id="ARBA00074145"/>
    </source>
</evidence>
<evidence type="ECO:0000256" key="21">
    <source>
        <dbReference type="ARBA" id="ARBA00061558"/>
    </source>
</evidence>
<keyword evidence="18 25" id="KW-0472">Membrane</keyword>
<proteinExistence type="inferred from homology"/>
<comment type="catalytic activity">
    <reaction evidence="19">
        <text>NAD(+) + NADPH + H(+)(in) = NADH + NADP(+) + H(+)(out)</text>
        <dbReference type="Rhea" id="RHEA:47992"/>
        <dbReference type="ChEBI" id="CHEBI:15378"/>
        <dbReference type="ChEBI" id="CHEBI:57540"/>
        <dbReference type="ChEBI" id="CHEBI:57783"/>
        <dbReference type="ChEBI" id="CHEBI:57945"/>
        <dbReference type="ChEBI" id="CHEBI:58349"/>
        <dbReference type="EC" id="7.1.1.1"/>
    </reaction>
</comment>
<feature type="transmembrane region" description="Helical" evidence="25">
    <location>
        <begin position="1076"/>
        <end position="1096"/>
    </location>
</feature>
<keyword evidence="9" id="KW-0547">Nucleotide-binding</keyword>
<evidence type="ECO:0000256" key="3">
    <source>
        <dbReference type="ARBA" id="ARBA00005624"/>
    </source>
</evidence>
<dbReference type="FunFam" id="3.40.50.720:FF:000028">
    <property type="entry name" value="NAD(P) transhydrogenase subunit alpha"/>
    <property type="match status" value="1"/>
</dbReference>
<dbReference type="Gene3D" id="3.40.50.1220">
    <property type="entry name" value="TPP-binding domain"/>
    <property type="match status" value="1"/>
</dbReference>
<evidence type="ECO:0000313" key="29">
    <source>
        <dbReference type="Proteomes" id="UP001164286"/>
    </source>
</evidence>
<dbReference type="GeneID" id="77732480"/>
<dbReference type="CDD" id="cd05304">
    <property type="entry name" value="Rubrum_tdh"/>
    <property type="match status" value="1"/>
</dbReference>
<dbReference type="PANTHER" id="PTHR10160">
    <property type="entry name" value="NAD(P) TRANSHYDROGENASE"/>
    <property type="match status" value="1"/>
</dbReference>
<evidence type="ECO:0000256" key="16">
    <source>
        <dbReference type="ARBA" id="ARBA00023027"/>
    </source>
</evidence>
<dbReference type="InterPro" id="IPR029035">
    <property type="entry name" value="DHS-like_NAD/FAD-binding_dom"/>
</dbReference>
<dbReference type="Pfam" id="PF12769">
    <property type="entry name" value="PNTB_4TM"/>
    <property type="match status" value="1"/>
</dbReference>
<keyword evidence="16" id="KW-0520">NAD</keyword>
<dbReference type="NCBIfam" id="NF006942">
    <property type="entry name" value="PRK09424.1"/>
    <property type="match status" value="1"/>
</dbReference>
<dbReference type="InterPro" id="IPR036291">
    <property type="entry name" value="NAD(P)-bd_dom_sf"/>
</dbReference>
<keyword evidence="12" id="KW-0809">Transit peptide</keyword>
<dbReference type="InterPro" id="IPR026255">
    <property type="entry name" value="NADP_transhyd_a"/>
</dbReference>
<feature type="transmembrane region" description="Helical" evidence="25">
    <location>
        <begin position="791"/>
        <end position="809"/>
    </location>
</feature>
<evidence type="ECO:0000256" key="7">
    <source>
        <dbReference type="ARBA" id="ARBA00022519"/>
    </source>
</evidence>
<gene>
    <name evidence="28" type="ORF">MKK02DRAFT_45181</name>
</gene>
<dbReference type="SUPFAM" id="SSF52467">
    <property type="entry name" value="DHS-like NAD/FAD-binding domain"/>
    <property type="match status" value="1"/>
</dbReference>
<evidence type="ECO:0000256" key="9">
    <source>
        <dbReference type="ARBA" id="ARBA00022741"/>
    </source>
</evidence>
<evidence type="ECO:0000259" key="27">
    <source>
        <dbReference type="SMART" id="SM01003"/>
    </source>
</evidence>
<evidence type="ECO:0000256" key="24">
    <source>
        <dbReference type="SAM" id="MobiDB-lite"/>
    </source>
</evidence>
<feature type="transmembrane region" description="Helical" evidence="25">
    <location>
        <begin position="815"/>
        <end position="835"/>
    </location>
</feature>
<feature type="transmembrane region" description="Helical" evidence="25">
    <location>
        <begin position="999"/>
        <end position="1016"/>
    </location>
</feature>
<sequence length="1303" mass="135917">MTDELDAWTTRNLKNSVRVMTSTASVGLLQSFLSVLRSFGPLPTYLKRIEIGITYSNAICCDCCSEGTVPAGFHANTDVERQTDAAAARQALCTLLLDTKIGALVLRFVNTSGQPCSPAGAFLNCKLSSLKANTTILTSSDNEDLPYSIFAMMEQDEHEIDGDGEVWEVVKARLGALADTPNALSHLTDIFAGRRLLVESDENRLLHTTLVTPTSANVTQSMVDVAFHGSADRFSRSFASSTRSNNAAPPPKATPAPAGIPYANLTVGVPRETYPSERRVAVSPTGVQTLLKKGFSRVLVSPGAGVEASFRDEDYVRAGATLSDNPIAEADIVLKVRPPSADNAEITGMKEGSTLISFLYPAQNKSLVSALQERGVTSFAMDQIPRISRAQVFDALSSMANTAGYRAVLEASNNFGRFLTGQITAAGKIPPGRVLVIGAGVAGLSAITTAKRMGAIVRGFDTRPAAKEQVESLGAEFLTVEMEEDGSGAGGYAKEMSKEFIDAEMALLLQQSKEVDIIITTALIPGRPAPKLILKSHVEAMKPGSVIVDLAAEAGGNCELTVPGEKVVHNGVTILGYTDLPSRLPTQSSTLYSNNITKFLLSIGDQNRFNINLEDEVVRRSIVTHKGDMMWPAPAAPVSAIPAAPAMSAPPSKKEEAVKAPLTPWQDSVRSVSLTTAGMGSALALGKLTAPAFMNLFTVLGLAGIVGFRAVWSVSPALHSPLMSVTNALSGLVGVGGLFVMGGGYVPHTIPQFLGAASVFLANLNIFGGFLITKRMLDLFRRPTDPPEYSYLYAIPAALFTGAFVWAASSGLGGMVQAGYFISTMLSIGALTGLASQTTARVGNSLGILGVFVGVLATLLAVGFTQEQMVQCGAVIALGGGLGLAIGRRVSPMQLPQTVAALHSVVGLAAVMTSAASVLGAYDGNHGKAEDGHGGGGQGAEVVEEGKGHGLGGLHLTTAYLGVLIGGITFTGSILAFLKLAGRMSSRPLVLPGRHYINGGLLAANIGCMAGFITMAPTAPVIGASLLAANAALSFAKGWTTSAAIGGADMPVLVTVLNAYSGFALVAEGFMLDNLLLTSVGSLIAASGSILSYVMCRAMNRSLTNVIFGGIAQTAAADADKTKGLSVARTTIEDVVEQLSQAENVIIVPGYGMAVAKAQYAISEMISTLRSKGINCRFGIHPVAGRMPGQCNVLLAEAGVPYDVVLEMDEINSDFSTTDLVLVIGANDTVNPIALEAGSAIAGMPVLEVWKARGVVVMKRGMAAGYAEVPNPLFYYQNTKMLFGDAKGTCEALSAGLKAMKND</sequence>
<evidence type="ECO:0000256" key="12">
    <source>
        <dbReference type="ARBA" id="ARBA00022946"/>
    </source>
</evidence>
<dbReference type="GO" id="GO:0008750">
    <property type="term" value="F:proton-translocating NAD(P)+ transhydrogenase activity"/>
    <property type="evidence" value="ECO:0007669"/>
    <property type="project" value="UniProtKB-EC"/>
</dbReference>
<name>A0AA38H940_9TREE</name>
<dbReference type="GO" id="GO:0005886">
    <property type="term" value="C:plasma membrane"/>
    <property type="evidence" value="ECO:0007669"/>
    <property type="project" value="UniProtKB-SubCell"/>
</dbReference>
<comment type="function">
    <text evidence="20">The transhydrogenation between NADH and NADP is coupled to respiration and ATP hydrolysis and functions as a proton pump across the membrane. May play a role in reactive oxygen species (ROS) detoxification in the adrenal gland.</text>
</comment>
<feature type="domain" description="Alanine dehydrogenase/pyridine nucleotide transhydrogenase N-terminal" evidence="27">
    <location>
        <begin position="268"/>
        <end position="403"/>
    </location>
</feature>
<dbReference type="InterPro" id="IPR007698">
    <property type="entry name" value="AlaDH/PNT_NAD(H)-bd"/>
</dbReference>
<evidence type="ECO:0000313" key="28">
    <source>
        <dbReference type="EMBL" id="KAI9636475.1"/>
    </source>
</evidence>
<feature type="region of interest" description="Disordered" evidence="24">
    <location>
        <begin position="238"/>
        <end position="259"/>
    </location>
</feature>
<keyword evidence="17" id="KW-0496">Mitochondrion</keyword>
<evidence type="ECO:0000256" key="8">
    <source>
        <dbReference type="ARBA" id="ARBA00022692"/>
    </source>
</evidence>
<dbReference type="RefSeq" id="XP_052946252.1">
    <property type="nucleotide sequence ID" value="XM_053093275.1"/>
</dbReference>
<evidence type="ECO:0000256" key="23">
    <source>
        <dbReference type="ARBA" id="ARBA00079255"/>
    </source>
</evidence>
<dbReference type="SMART" id="SM01002">
    <property type="entry name" value="AlaDh_PNT_C"/>
    <property type="match status" value="1"/>
</dbReference>
<evidence type="ECO:0000256" key="18">
    <source>
        <dbReference type="ARBA" id="ARBA00023136"/>
    </source>
</evidence>
<protein>
    <recommendedName>
        <fullName evidence="22">NAD(P) transhydrogenase, mitochondrial</fullName>
        <ecNumber evidence="5">7.1.1.1</ecNumber>
    </recommendedName>
    <alternativeName>
        <fullName evidence="23">Nicotinamide nucleotide transhydrogenase</fullName>
    </alternativeName>
</protein>
<keyword evidence="11" id="KW-0521">NADP</keyword>
<keyword evidence="14 25" id="KW-1133">Transmembrane helix</keyword>
<feature type="transmembrane region" description="Helical" evidence="25">
    <location>
        <begin position="842"/>
        <end position="862"/>
    </location>
</feature>
<evidence type="ECO:0000256" key="4">
    <source>
        <dbReference type="ARBA" id="ARBA00011738"/>
    </source>
</evidence>
<dbReference type="InterPro" id="IPR034300">
    <property type="entry name" value="PNTB-like"/>
</dbReference>
<evidence type="ECO:0000256" key="11">
    <source>
        <dbReference type="ARBA" id="ARBA00022857"/>
    </source>
</evidence>
<feature type="compositionally biased region" description="Low complexity" evidence="24">
    <location>
        <begin position="238"/>
        <end position="247"/>
    </location>
</feature>
<evidence type="ECO:0000256" key="15">
    <source>
        <dbReference type="ARBA" id="ARBA00022990"/>
    </source>
</evidence>
<comment type="similarity">
    <text evidence="21">In the C-terminal section; belongs to the PNT beta subunit family.</text>
</comment>
<comment type="caution">
    <text evidence="28">The sequence shown here is derived from an EMBL/GenBank/DDBJ whole genome shotgun (WGS) entry which is preliminary data.</text>
</comment>
<dbReference type="EMBL" id="JAKWFO010000005">
    <property type="protein sequence ID" value="KAI9636475.1"/>
    <property type="molecule type" value="Genomic_DNA"/>
</dbReference>
<feature type="transmembrane region" description="Helical" evidence="25">
    <location>
        <begin position="752"/>
        <end position="771"/>
    </location>
</feature>
<comment type="subcellular location">
    <subcellularLocation>
        <location evidence="2">Cell inner membrane</location>
        <topology evidence="2">Multi-pass membrane protein</topology>
    </subcellularLocation>
    <subcellularLocation>
        <location evidence="1">Mitochondrion inner membrane</location>
        <topology evidence="1">Multi-pass membrane protein</topology>
        <orientation evidence="1">Matrix side</orientation>
    </subcellularLocation>
</comment>
<dbReference type="InterPro" id="IPR024605">
    <property type="entry name" value="NADP_transhyd_a_C"/>
</dbReference>
<evidence type="ECO:0000256" key="20">
    <source>
        <dbReference type="ARBA" id="ARBA00054910"/>
    </source>
</evidence>
<keyword evidence="6" id="KW-1003">Cell membrane</keyword>
<evidence type="ECO:0000259" key="26">
    <source>
        <dbReference type="SMART" id="SM01002"/>
    </source>
</evidence>
<dbReference type="FunFam" id="3.40.50.1220:FF:000002">
    <property type="entry name" value="NAD(P) transhydrogenase subunit beta"/>
    <property type="match status" value="1"/>
</dbReference>
<feature type="transmembrane region" description="Helical" evidence="25">
    <location>
        <begin position="899"/>
        <end position="922"/>
    </location>
</feature>
<dbReference type="GO" id="GO:0005743">
    <property type="term" value="C:mitochondrial inner membrane"/>
    <property type="evidence" value="ECO:0007669"/>
    <property type="project" value="UniProtKB-SubCell"/>
</dbReference>
<dbReference type="SUPFAM" id="SSF52283">
    <property type="entry name" value="Formate/glycerate dehydrogenase catalytic domain-like"/>
    <property type="match status" value="1"/>
</dbReference>
<dbReference type="InterPro" id="IPR008143">
    <property type="entry name" value="Ala_DH/PNT_CS2"/>
</dbReference>
<dbReference type="SUPFAM" id="SSF51735">
    <property type="entry name" value="NAD(P)-binding Rossmann-fold domains"/>
    <property type="match status" value="1"/>
</dbReference>
<feature type="transmembrane region" description="Helical" evidence="25">
    <location>
        <begin position="868"/>
        <end position="887"/>
    </location>
</feature>
<evidence type="ECO:0000256" key="19">
    <source>
        <dbReference type="ARBA" id="ARBA00048202"/>
    </source>
</evidence>
<dbReference type="PROSITE" id="PS00837">
    <property type="entry name" value="ALADH_PNT_2"/>
    <property type="match status" value="1"/>
</dbReference>
<evidence type="ECO:0000256" key="25">
    <source>
        <dbReference type="SAM" id="Phobius"/>
    </source>
</evidence>
<feature type="transmembrane region" description="Helical" evidence="25">
    <location>
        <begin position="1052"/>
        <end position="1070"/>
    </location>
</feature>
<dbReference type="PANTHER" id="PTHR10160:SF19">
    <property type="entry name" value="PROTON-TRANSLOCATING NAD(P)(+) TRANSHYDROGENASE"/>
    <property type="match status" value="1"/>
</dbReference>
<organism evidence="28 29">
    <name type="scientific">Dioszegia hungarica</name>
    <dbReference type="NCBI Taxonomy" id="4972"/>
    <lineage>
        <taxon>Eukaryota</taxon>
        <taxon>Fungi</taxon>
        <taxon>Dikarya</taxon>
        <taxon>Basidiomycota</taxon>
        <taxon>Agaricomycotina</taxon>
        <taxon>Tremellomycetes</taxon>
        <taxon>Tremellales</taxon>
        <taxon>Bulleribasidiaceae</taxon>
        <taxon>Dioszegia</taxon>
    </lineage>
</organism>
<evidence type="ECO:0000256" key="13">
    <source>
        <dbReference type="ARBA" id="ARBA00022967"/>
    </source>
</evidence>
<keyword evidence="13" id="KW-1278">Translocase</keyword>
<dbReference type="Gene3D" id="3.40.50.720">
    <property type="entry name" value="NAD(P)-binding Rossmann-like Domain"/>
    <property type="match status" value="2"/>
</dbReference>
<keyword evidence="29" id="KW-1185">Reference proteome</keyword>
<reference evidence="28" key="1">
    <citation type="journal article" date="2022" name="G3 (Bethesda)">
        <title>High quality genome of the basidiomycete yeast Dioszegia hungarica PDD-24b-2 isolated from cloud water.</title>
        <authorList>
            <person name="Jarrige D."/>
            <person name="Haridas S."/>
            <person name="Bleykasten-Grosshans C."/>
            <person name="Joly M."/>
            <person name="Nadalig T."/>
            <person name="Sancelme M."/>
            <person name="Vuilleumier S."/>
            <person name="Grigoriev I.V."/>
            <person name="Amato P."/>
            <person name="Bringel F."/>
        </authorList>
    </citation>
    <scope>NUCLEOTIDE SEQUENCE</scope>
    <source>
        <strain evidence="28">PDD-24b-2</strain>
    </source>
</reference>
<comment type="similarity">
    <text evidence="3">In the N-terminal section; belongs to the AlaDH/PNT family.</text>
</comment>